<dbReference type="GO" id="GO:0016787">
    <property type="term" value="F:hydrolase activity"/>
    <property type="evidence" value="ECO:0007669"/>
    <property type="project" value="UniProtKB-KW"/>
</dbReference>
<dbReference type="EMBL" id="CADCUE010000030">
    <property type="protein sequence ID" value="CAA9313942.1"/>
    <property type="molecule type" value="Genomic_DNA"/>
</dbReference>
<protein>
    <submittedName>
        <fullName evidence="2">NTP pyrophosphohydrolases including oxidative damage repair enzymes</fullName>
    </submittedName>
</protein>
<accession>A0A6J4KUT4</accession>
<evidence type="ECO:0000256" key="1">
    <source>
        <dbReference type="SAM" id="MobiDB-lite"/>
    </source>
</evidence>
<organism evidence="2">
    <name type="scientific">uncultured Frankineae bacterium</name>
    <dbReference type="NCBI Taxonomy" id="437475"/>
    <lineage>
        <taxon>Bacteria</taxon>
        <taxon>Bacillati</taxon>
        <taxon>Actinomycetota</taxon>
        <taxon>Actinomycetes</taxon>
        <taxon>Frankiales</taxon>
        <taxon>environmental samples</taxon>
    </lineage>
</organism>
<dbReference type="AlphaFoldDB" id="A0A6J4KUT4"/>
<evidence type="ECO:0000313" key="2">
    <source>
        <dbReference type="EMBL" id="CAA9313942.1"/>
    </source>
</evidence>
<sequence length="141" mass="14393">GRRLRAAALRGRAGPAGLLHRRPARAAAGAQDEPLDVVRVPPGRGAGPQRAGSALRGLRAGRGPRLPRAPGPRSAAAGVRPRTDRAARVRPGSGPGTGRRRQAALVDDPVRGGRAGGAGVRGRARAVLRRPPGRADDPPAL</sequence>
<feature type="compositionally biased region" description="Basic residues" evidence="1">
    <location>
        <begin position="122"/>
        <end position="132"/>
    </location>
</feature>
<proteinExistence type="predicted"/>
<gene>
    <name evidence="2" type="ORF">AVDCRST_MAG16-357</name>
</gene>
<reference evidence="2" key="1">
    <citation type="submission" date="2020-02" db="EMBL/GenBank/DDBJ databases">
        <authorList>
            <person name="Meier V. D."/>
        </authorList>
    </citation>
    <scope>NUCLEOTIDE SEQUENCE</scope>
    <source>
        <strain evidence="2">AVDCRST_MAG16</strain>
    </source>
</reference>
<feature type="compositionally biased region" description="Low complexity" evidence="1">
    <location>
        <begin position="37"/>
        <end position="80"/>
    </location>
</feature>
<feature type="non-terminal residue" evidence="2">
    <location>
        <position position="1"/>
    </location>
</feature>
<feature type="region of interest" description="Disordered" evidence="1">
    <location>
        <begin position="1"/>
        <end position="141"/>
    </location>
</feature>
<feature type="non-terminal residue" evidence="2">
    <location>
        <position position="141"/>
    </location>
</feature>
<feature type="compositionally biased region" description="Low complexity" evidence="1">
    <location>
        <begin position="1"/>
        <end position="18"/>
    </location>
</feature>
<name>A0A6J4KUT4_9ACTN</name>
<keyword evidence="2" id="KW-0378">Hydrolase</keyword>